<evidence type="ECO:0000313" key="4">
    <source>
        <dbReference type="Proteomes" id="UP001425155"/>
    </source>
</evidence>
<keyword evidence="2" id="KW-0472">Membrane</keyword>
<evidence type="ECO:0000256" key="1">
    <source>
        <dbReference type="SAM" id="MobiDB-lite"/>
    </source>
</evidence>
<sequence length="118" mass="11894">MSQPPVPQPSRRDVLRPLEMVGGAAIAAVFLGLVVLMVTREPVLAAIGAGSVFIIVLVALAMFAITLKPDEAETADIAEQNSGAALASDSTPGPLNDAGTGTGTGNGTDDETPSTRGH</sequence>
<dbReference type="RefSeq" id="WP_342113609.1">
    <property type="nucleotide sequence ID" value="NZ_JBCAUN010000002.1"/>
</dbReference>
<keyword evidence="4" id="KW-1185">Reference proteome</keyword>
<reference evidence="3 4" key="1">
    <citation type="submission" date="2024-03" db="EMBL/GenBank/DDBJ databases">
        <title>YIM 134122 draft genome.</title>
        <authorList>
            <person name="Zuo S."/>
            <person name="Xiong L."/>
        </authorList>
    </citation>
    <scope>NUCLEOTIDE SEQUENCE [LARGE SCALE GENOMIC DNA]</scope>
    <source>
        <strain evidence="3 4">YIM 134122</strain>
    </source>
</reference>
<feature type="transmembrane region" description="Helical" evidence="2">
    <location>
        <begin position="20"/>
        <end position="38"/>
    </location>
</feature>
<proteinExistence type="predicted"/>
<accession>A0ABU9W4F1</accession>
<feature type="compositionally biased region" description="Polar residues" evidence="1">
    <location>
        <begin position="79"/>
        <end position="93"/>
    </location>
</feature>
<keyword evidence="2" id="KW-0812">Transmembrane</keyword>
<dbReference type="Proteomes" id="UP001425155">
    <property type="component" value="Unassembled WGS sequence"/>
</dbReference>
<organism evidence="3 4">
    <name type="scientific">Leifsonia stereocauli</name>
    <dbReference type="NCBI Taxonomy" id="3134136"/>
    <lineage>
        <taxon>Bacteria</taxon>
        <taxon>Bacillati</taxon>
        <taxon>Actinomycetota</taxon>
        <taxon>Actinomycetes</taxon>
        <taxon>Micrococcales</taxon>
        <taxon>Microbacteriaceae</taxon>
        <taxon>Leifsonia</taxon>
    </lineage>
</organism>
<feature type="region of interest" description="Disordered" evidence="1">
    <location>
        <begin position="78"/>
        <end position="118"/>
    </location>
</feature>
<evidence type="ECO:0000256" key="2">
    <source>
        <dbReference type="SAM" id="Phobius"/>
    </source>
</evidence>
<dbReference type="EMBL" id="JBCLVG010000002">
    <property type="protein sequence ID" value="MEN1946876.1"/>
    <property type="molecule type" value="Genomic_DNA"/>
</dbReference>
<evidence type="ECO:0000313" key="3">
    <source>
        <dbReference type="EMBL" id="MEN1946876.1"/>
    </source>
</evidence>
<keyword evidence="2" id="KW-1133">Transmembrane helix</keyword>
<comment type="caution">
    <text evidence="3">The sequence shown here is derived from an EMBL/GenBank/DDBJ whole genome shotgun (WGS) entry which is preliminary data.</text>
</comment>
<feature type="transmembrane region" description="Helical" evidence="2">
    <location>
        <begin position="44"/>
        <end position="65"/>
    </location>
</feature>
<gene>
    <name evidence="3" type="ORF">WJX64_09975</name>
</gene>
<name>A0ABU9W4F1_9MICO</name>
<evidence type="ECO:0008006" key="5">
    <source>
        <dbReference type="Google" id="ProtNLM"/>
    </source>
</evidence>
<protein>
    <recommendedName>
        <fullName evidence="5">ABC transporter ATP-binding protein</fullName>
    </recommendedName>
</protein>